<feature type="transmembrane region" description="Helical" evidence="1">
    <location>
        <begin position="48"/>
        <end position="65"/>
    </location>
</feature>
<keyword evidence="1" id="KW-1133">Transmembrane helix</keyword>
<gene>
    <name evidence="2" type="ORF">RF819_17150</name>
</gene>
<feature type="transmembrane region" description="Helical" evidence="1">
    <location>
        <begin position="72"/>
        <end position="92"/>
    </location>
</feature>
<evidence type="ECO:0000313" key="3">
    <source>
        <dbReference type="Proteomes" id="UP000190750"/>
    </source>
</evidence>
<comment type="caution">
    <text evidence="2">The sequence shown here is derived from an EMBL/GenBank/DDBJ whole genome shotgun (WGS) entry which is preliminary data.</text>
</comment>
<protein>
    <recommendedName>
        <fullName evidence="4">DUF3325 domain-containing protein</fullName>
    </recommendedName>
</protein>
<evidence type="ECO:0008006" key="4">
    <source>
        <dbReference type="Google" id="ProtNLM"/>
    </source>
</evidence>
<name>A0A1T1AVT0_RHOFE</name>
<dbReference type="RefSeq" id="WP_078366084.1">
    <property type="nucleotide sequence ID" value="NZ_MTJN01000002.1"/>
</dbReference>
<reference evidence="2 3" key="1">
    <citation type="submission" date="2017-01" db="EMBL/GenBank/DDBJ databases">
        <title>Genome sequencing of Rhodoferax fermentans JCM 7819.</title>
        <authorList>
            <person name="Kim Y.J."/>
            <person name="Farh M.E.-A."/>
            <person name="Yang D.-C."/>
        </authorList>
    </citation>
    <scope>NUCLEOTIDE SEQUENCE [LARGE SCALE GENOMIC DNA]</scope>
    <source>
        <strain evidence="2 3">JCM 7819</strain>
    </source>
</reference>
<dbReference type="Pfam" id="PF11804">
    <property type="entry name" value="DUF3325"/>
    <property type="match status" value="1"/>
</dbReference>
<keyword evidence="3" id="KW-1185">Reference proteome</keyword>
<organism evidence="2 3">
    <name type="scientific">Rhodoferax fermentans</name>
    <dbReference type="NCBI Taxonomy" id="28066"/>
    <lineage>
        <taxon>Bacteria</taxon>
        <taxon>Pseudomonadati</taxon>
        <taxon>Pseudomonadota</taxon>
        <taxon>Betaproteobacteria</taxon>
        <taxon>Burkholderiales</taxon>
        <taxon>Comamonadaceae</taxon>
        <taxon>Rhodoferax</taxon>
    </lineage>
</organism>
<dbReference type="STRING" id="28066.RF819_17150"/>
<accession>A0A1T1AVT0</accession>
<evidence type="ECO:0000313" key="2">
    <source>
        <dbReference type="EMBL" id="OOV08214.1"/>
    </source>
</evidence>
<dbReference type="EMBL" id="MTJN01000002">
    <property type="protein sequence ID" value="OOV08214.1"/>
    <property type="molecule type" value="Genomic_DNA"/>
</dbReference>
<evidence type="ECO:0000256" key="1">
    <source>
        <dbReference type="SAM" id="Phobius"/>
    </source>
</evidence>
<dbReference type="InterPro" id="IPR021762">
    <property type="entry name" value="DUF3325"/>
</dbReference>
<sequence length="106" mass="11907">MAEALTLCLAALLSFIGMGWLALSLEVHWQQAFGHQAVLTARATQRLRLLGWMGLLLSAVFCFIADRPSMAVLVWLMLLAASASLITQVLAWRAPWLRMLVMRIRR</sequence>
<dbReference type="Proteomes" id="UP000190750">
    <property type="component" value="Unassembled WGS sequence"/>
</dbReference>
<dbReference type="AlphaFoldDB" id="A0A1T1AVT0"/>
<proteinExistence type="predicted"/>
<keyword evidence="1" id="KW-0472">Membrane</keyword>
<keyword evidence="1" id="KW-0812">Transmembrane</keyword>